<dbReference type="Proteomes" id="UP000701698">
    <property type="component" value="Unassembled WGS sequence"/>
</dbReference>
<dbReference type="GO" id="GO:0000166">
    <property type="term" value="F:nucleotide binding"/>
    <property type="evidence" value="ECO:0007669"/>
    <property type="project" value="UniProtKB-KW"/>
</dbReference>
<dbReference type="PANTHER" id="PTHR34699:SF2">
    <property type="entry name" value="NON-CANONICAL PURINE NTP PHOSPHATASE_PRRC1 DOMAIN-CONTAINING PROTEIN"/>
    <property type="match status" value="1"/>
</dbReference>
<comment type="similarity">
    <text evidence="10 11">Belongs to the YjjX NTPase family.</text>
</comment>
<keyword evidence="6 11" id="KW-0546">Nucleotide metabolism</keyword>
<feature type="binding site" evidence="11">
    <location>
        <position position="53"/>
    </location>
    <ligand>
        <name>Mg(2+)</name>
        <dbReference type="ChEBI" id="CHEBI:18420"/>
    </ligand>
</feature>
<dbReference type="GO" id="GO:0103023">
    <property type="term" value="F:ITPase activity"/>
    <property type="evidence" value="ECO:0007669"/>
    <property type="project" value="UniProtKB-EC"/>
</dbReference>
<dbReference type="SUPFAM" id="SSF52972">
    <property type="entry name" value="ITPase-like"/>
    <property type="match status" value="1"/>
</dbReference>
<evidence type="ECO:0000256" key="4">
    <source>
        <dbReference type="ARBA" id="ARBA00022801"/>
    </source>
</evidence>
<comment type="subunit">
    <text evidence="11">Homodimer.</text>
</comment>
<dbReference type="PANTHER" id="PTHR34699">
    <property type="match status" value="1"/>
</dbReference>
<evidence type="ECO:0000313" key="14">
    <source>
        <dbReference type="Proteomes" id="UP000701698"/>
    </source>
</evidence>
<dbReference type="EMBL" id="JAGQKX010000008">
    <property type="protein sequence ID" value="MCA9389882.1"/>
    <property type="molecule type" value="Genomic_DNA"/>
</dbReference>
<evidence type="ECO:0000256" key="6">
    <source>
        <dbReference type="ARBA" id="ARBA00023080"/>
    </source>
</evidence>
<evidence type="ECO:0000313" key="13">
    <source>
        <dbReference type="EMBL" id="MCA9389882.1"/>
    </source>
</evidence>
<evidence type="ECO:0000256" key="11">
    <source>
        <dbReference type="HAMAP-Rule" id="MF_00648"/>
    </source>
</evidence>
<dbReference type="HAMAP" id="MF_00648">
    <property type="entry name" value="Non_canon_purine_NTPase_YjjX"/>
    <property type="match status" value="1"/>
</dbReference>
<accession>A0A955LFV4</accession>
<keyword evidence="3 11" id="KW-0547">Nucleotide-binding</keyword>
<dbReference type="EC" id="3.6.1.73" evidence="11"/>
<reference evidence="13" key="2">
    <citation type="journal article" date="2021" name="Microbiome">
        <title>Successional dynamics and alternative stable states in a saline activated sludge microbial community over 9 years.</title>
        <authorList>
            <person name="Wang Y."/>
            <person name="Ye J."/>
            <person name="Ju F."/>
            <person name="Liu L."/>
            <person name="Boyd J.A."/>
            <person name="Deng Y."/>
            <person name="Parks D.H."/>
            <person name="Jiang X."/>
            <person name="Yin X."/>
            <person name="Woodcroft B.J."/>
            <person name="Tyson G.W."/>
            <person name="Hugenholtz P."/>
            <person name="Polz M.F."/>
            <person name="Zhang T."/>
        </authorList>
    </citation>
    <scope>NUCLEOTIDE SEQUENCE</scope>
    <source>
        <strain evidence="13">HKST-UBA01</strain>
    </source>
</reference>
<dbReference type="FunFam" id="3.90.950.10:FF:000002">
    <property type="entry name" value="Inosine/xanthosine triphosphatase"/>
    <property type="match status" value="1"/>
</dbReference>
<dbReference type="InterPro" id="IPR002786">
    <property type="entry name" value="Non_canon_purine_NTPase"/>
</dbReference>
<keyword evidence="4 11" id="KW-0378">Hydrolase</keyword>
<dbReference type="Gene3D" id="3.90.950.10">
    <property type="match status" value="1"/>
</dbReference>
<protein>
    <recommendedName>
        <fullName evidence="11">Probable inosine/xanthosine triphosphatase</fullName>
        <shortName evidence="11">ITPase/XTPase</shortName>
        <ecNumber evidence="11">3.6.1.73</ecNumber>
    </recommendedName>
    <alternativeName>
        <fullName evidence="11">Non-canonical purine NTP phosphatase</fullName>
    </alternativeName>
    <alternativeName>
        <fullName evidence="11">Non-standard purine NTP phosphatase</fullName>
    </alternativeName>
    <alternativeName>
        <fullName evidence="11">Nucleoside-triphosphate phosphatase</fullName>
        <shortName evidence="11">NTPase</shortName>
    </alternativeName>
</protein>
<keyword evidence="5 11" id="KW-0460">Magnesium</keyword>
<keyword evidence="2 11" id="KW-0479">Metal-binding</keyword>
<dbReference type="InterPro" id="IPR050299">
    <property type="entry name" value="YjjX_NTPase"/>
</dbReference>
<feature type="domain" description="Non-canonical purine NTP phosphatase/PRRC1" evidence="12">
    <location>
        <begin position="22"/>
        <end position="185"/>
    </location>
</feature>
<evidence type="ECO:0000259" key="12">
    <source>
        <dbReference type="Pfam" id="PF01931"/>
    </source>
</evidence>
<evidence type="ECO:0000256" key="2">
    <source>
        <dbReference type="ARBA" id="ARBA00022723"/>
    </source>
</evidence>
<dbReference type="NCBIfam" id="NF003459">
    <property type="entry name" value="PRK05074.1"/>
    <property type="match status" value="1"/>
</dbReference>
<evidence type="ECO:0000256" key="9">
    <source>
        <dbReference type="ARBA" id="ARBA00048781"/>
    </source>
</evidence>
<evidence type="ECO:0000256" key="7">
    <source>
        <dbReference type="ARBA" id="ARBA00023211"/>
    </source>
</evidence>
<feature type="binding site" evidence="11">
    <location>
        <position position="83"/>
    </location>
    <ligand>
        <name>Mg(2+)</name>
        <dbReference type="ChEBI" id="CHEBI:18420"/>
    </ligand>
</feature>
<name>A0A955LFV4_UNCKA</name>
<dbReference type="GO" id="GO:0046872">
    <property type="term" value="F:metal ion binding"/>
    <property type="evidence" value="ECO:0007669"/>
    <property type="project" value="UniProtKB-KW"/>
</dbReference>
<dbReference type="AlphaFoldDB" id="A0A955LFV4"/>
<comment type="function">
    <text evidence="11">Phosphatase that hydrolyzes non-canonical purine nucleotides such as XTP and ITP to their respective diphosphate derivatives. Probably excludes non-canonical purines from DNA/RNA precursor pool, thus preventing their incorporation into DNA/RNA and avoiding chromosomal lesions.</text>
</comment>
<organism evidence="13 14">
    <name type="scientific">candidate division WWE3 bacterium</name>
    <dbReference type="NCBI Taxonomy" id="2053526"/>
    <lineage>
        <taxon>Bacteria</taxon>
        <taxon>Katanobacteria</taxon>
    </lineage>
</organism>
<dbReference type="GO" id="GO:0006772">
    <property type="term" value="P:thiamine metabolic process"/>
    <property type="evidence" value="ECO:0007669"/>
    <property type="project" value="TreeGrafter"/>
</dbReference>
<proteinExistence type="inferred from homology"/>
<evidence type="ECO:0000256" key="1">
    <source>
        <dbReference type="ARBA" id="ARBA00001936"/>
    </source>
</evidence>
<dbReference type="Pfam" id="PF01931">
    <property type="entry name" value="NTPase_I-T"/>
    <property type="match status" value="1"/>
</dbReference>
<sequence>MFHSKIKNFSATIVTVKKIIVASKNPVKINATQKAFEKMFPDETFEIEGISADSGVSDQPMTEKETLQGAHNRCQEAQKLSPQADYWVGIEGGLENIDGEMEAFAWICIYAKDGQHGRGRTGSFFLPDKVTELINQGMELGEADDIVFQQNNSKQKSGSIGILTRDVIDRTQYYEPAVIMALIPFANPNLY</sequence>
<dbReference type="InterPro" id="IPR029001">
    <property type="entry name" value="ITPase-like_fam"/>
</dbReference>
<comment type="catalytic activity">
    <reaction evidence="8 11">
        <text>ITP + H2O = IDP + phosphate + H(+)</text>
        <dbReference type="Rhea" id="RHEA:28330"/>
        <dbReference type="ChEBI" id="CHEBI:15377"/>
        <dbReference type="ChEBI" id="CHEBI:15378"/>
        <dbReference type="ChEBI" id="CHEBI:43474"/>
        <dbReference type="ChEBI" id="CHEBI:58280"/>
        <dbReference type="ChEBI" id="CHEBI:61402"/>
        <dbReference type="EC" id="3.6.1.73"/>
    </reaction>
</comment>
<comment type="caution">
    <text evidence="13">The sequence shown here is derived from an EMBL/GenBank/DDBJ whole genome shotgun (WGS) entry which is preliminary data.</text>
</comment>
<gene>
    <name evidence="13" type="primary">yjjX</name>
    <name evidence="13" type="ORF">KC571_00600</name>
</gene>
<comment type="caution">
    <text evidence="11">Lacks conserved residue(s) required for the propagation of feature annotation.</text>
</comment>
<dbReference type="NCBIfam" id="TIGR00258">
    <property type="entry name" value="inosine/xanthosine triphosphatase"/>
    <property type="match status" value="1"/>
</dbReference>
<dbReference type="InterPro" id="IPR026533">
    <property type="entry name" value="NTPase/PRRC1"/>
</dbReference>
<evidence type="ECO:0000256" key="3">
    <source>
        <dbReference type="ARBA" id="ARBA00022741"/>
    </source>
</evidence>
<comment type="cofactor">
    <cofactor evidence="11">
        <name>Mg(2+)</name>
        <dbReference type="ChEBI" id="CHEBI:18420"/>
    </cofactor>
    <cofactor evidence="11">
        <name>Mn(2+)</name>
        <dbReference type="ChEBI" id="CHEBI:29035"/>
    </cofactor>
    <text evidence="11">Binds 1 divalent metal cation per subunit; can use either Mg(2+) or Mn(2+).</text>
</comment>
<evidence type="ECO:0000256" key="5">
    <source>
        <dbReference type="ARBA" id="ARBA00022842"/>
    </source>
</evidence>
<comment type="catalytic activity">
    <reaction evidence="9 11">
        <text>XTP + H2O = XDP + phosphate + H(+)</text>
        <dbReference type="Rhea" id="RHEA:28406"/>
        <dbReference type="ChEBI" id="CHEBI:15377"/>
        <dbReference type="ChEBI" id="CHEBI:15378"/>
        <dbReference type="ChEBI" id="CHEBI:43474"/>
        <dbReference type="ChEBI" id="CHEBI:59884"/>
        <dbReference type="ChEBI" id="CHEBI:61314"/>
        <dbReference type="EC" id="3.6.1.73"/>
    </reaction>
</comment>
<evidence type="ECO:0000256" key="10">
    <source>
        <dbReference type="ARBA" id="ARBA00060855"/>
    </source>
</evidence>
<evidence type="ECO:0000256" key="8">
    <source>
        <dbReference type="ARBA" id="ARBA00048174"/>
    </source>
</evidence>
<keyword evidence="7 11" id="KW-0464">Manganese</keyword>
<comment type="cofactor">
    <cofactor evidence="1">
        <name>Mn(2+)</name>
        <dbReference type="ChEBI" id="CHEBI:29035"/>
    </cofactor>
</comment>
<reference evidence="13" key="1">
    <citation type="submission" date="2020-04" db="EMBL/GenBank/DDBJ databases">
        <authorList>
            <person name="Zhang T."/>
        </authorList>
    </citation>
    <scope>NUCLEOTIDE SEQUENCE</scope>
    <source>
        <strain evidence="13">HKST-UBA01</strain>
    </source>
</reference>
<dbReference type="GO" id="GO:0009117">
    <property type="term" value="P:nucleotide metabolic process"/>
    <property type="evidence" value="ECO:0007669"/>
    <property type="project" value="UniProtKB-KW"/>
</dbReference>